<dbReference type="RefSeq" id="WP_289503786.1">
    <property type="nucleotide sequence ID" value="NZ_CP116805.1"/>
</dbReference>
<evidence type="ECO:0000256" key="12">
    <source>
        <dbReference type="ARBA" id="ARBA00033708"/>
    </source>
</evidence>
<keyword evidence="5 14" id="KW-0812">Transmembrane</keyword>
<evidence type="ECO:0000313" key="15">
    <source>
        <dbReference type="EMBL" id="WCL54067.1"/>
    </source>
</evidence>
<feature type="transmembrane region" description="Helical" evidence="14">
    <location>
        <begin position="78"/>
        <end position="96"/>
    </location>
</feature>
<keyword evidence="16" id="KW-1185">Reference proteome</keyword>
<dbReference type="Gene3D" id="1.20.1730.10">
    <property type="entry name" value="Sodium/glucose cotransporter"/>
    <property type="match status" value="1"/>
</dbReference>
<evidence type="ECO:0008006" key="17">
    <source>
        <dbReference type="Google" id="ProtNLM"/>
    </source>
</evidence>
<keyword evidence="11" id="KW-0739">Sodium transport</keyword>
<sequence length="498" mass="52650">MDAYAHEIILGFVALYMVFCIGVGLWAMKRTHTAGDFFVAGRGLGPWVVSLAVFSSTLSGFGFVGGPGLVYATGLSSMWMATVSALGFGIGYYLIAKRIRMIAELRDTVSLPDLVMARYESNWARGLSALTILLGVIGYLATQILAMAMVLQSLLADTAMFAGISLAACAAISSAVLIFYCVTGGIIASVYTDLIQGFVMMVAGVLVVVAAIGVFDGGLGEASQMLMDTDPESALPFGTMGPMAALSWFFLFGFGLSGQPHVTTKMMMNRRLSDNRIVVPITVIGYVLAALLWVSIGMVMRALVIGDMHAPLGAPDEAAPVFLREFANPILAGIVFAGLFAAIMSTADSFLNIGAAAIIHDIPKAIRGRSLGAELFWARVATIGLSIFATLFALYSFYENGALIGFLGVFGWGTFASALLPVVMFGLNWKRASARAAVAAIVAALAINIGFYLAGVRPPHGMDPGFVALLVSLTLFIIVSLLDKPKSLPKDIDRVLDL</sequence>
<evidence type="ECO:0000256" key="2">
    <source>
        <dbReference type="ARBA" id="ARBA00006434"/>
    </source>
</evidence>
<feature type="transmembrane region" description="Helical" evidence="14">
    <location>
        <begin position="376"/>
        <end position="398"/>
    </location>
</feature>
<dbReference type="EMBL" id="CP116805">
    <property type="protein sequence ID" value="WCL54067.1"/>
    <property type="molecule type" value="Genomic_DNA"/>
</dbReference>
<evidence type="ECO:0000256" key="7">
    <source>
        <dbReference type="ARBA" id="ARBA00022989"/>
    </source>
</evidence>
<keyword evidence="10 14" id="KW-0472">Membrane</keyword>
<evidence type="ECO:0000256" key="13">
    <source>
        <dbReference type="RuleBase" id="RU362091"/>
    </source>
</evidence>
<evidence type="ECO:0000256" key="1">
    <source>
        <dbReference type="ARBA" id="ARBA00004651"/>
    </source>
</evidence>
<feature type="transmembrane region" description="Helical" evidence="14">
    <location>
        <begin position="47"/>
        <end position="72"/>
    </location>
</feature>
<evidence type="ECO:0000313" key="16">
    <source>
        <dbReference type="Proteomes" id="UP001217500"/>
    </source>
</evidence>
<reference evidence="15" key="1">
    <citation type="submission" date="2023-01" db="EMBL/GenBank/DDBJ databases">
        <title>The genome sequence of Kordiimonadaceae bacterium 6D33.</title>
        <authorList>
            <person name="Liu Y."/>
        </authorList>
    </citation>
    <scope>NUCLEOTIDE SEQUENCE</scope>
    <source>
        <strain evidence="15">6D33</strain>
    </source>
</reference>
<proteinExistence type="inferred from homology"/>
<feature type="transmembrane region" description="Helical" evidence="14">
    <location>
        <begin position="404"/>
        <end position="427"/>
    </location>
</feature>
<feature type="transmembrane region" description="Helical" evidence="14">
    <location>
        <begin position="277"/>
        <end position="300"/>
    </location>
</feature>
<keyword evidence="9" id="KW-0406">Ion transport</keyword>
<organism evidence="15 16">
    <name type="scientific">Gimibacter soli</name>
    <dbReference type="NCBI Taxonomy" id="3024400"/>
    <lineage>
        <taxon>Bacteria</taxon>
        <taxon>Pseudomonadati</taxon>
        <taxon>Pseudomonadota</taxon>
        <taxon>Alphaproteobacteria</taxon>
        <taxon>Kordiimonadales</taxon>
        <taxon>Temperatibacteraceae</taxon>
        <taxon>Gimibacter</taxon>
    </lineage>
</organism>
<feature type="transmembrane region" description="Helical" evidence="14">
    <location>
        <begin position="235"/>
        <end position="256"/>
    </location>
</feature>
<keyword evidence="4" id="KW-1003">Cell membrane</keyword>
<dbReference type="KEGG" id="gso:PH603_16130"/>
<feature type="transmembrane region" description="Helical" evidence="14">
    <location>
        <begin position="434"/>
        <end position="453"/>
    </location>
</feature>
<dbReference type="PROSITE" id="PS50283">
    <property type="entry name" value="NA_SOLUT_SYMP_3"/>
    <property type="match status" value="1"/>
</dbReference>
<comment type="similarity">
    <text evidence="2 13">Belongs to the sodium:solute symporter (SSF) (TC 2.A.21) family.</text>
</comment>
<feature type="transmembrane region" description="Helical" evidence="14">
    <location>
        <begin position="126"/>
        <end position="148"/>
    </location>
</feature>
<keyword evidence="6" id="KW-0769">Symport</keyword>
<feature type="transmembrane region" description="Helical" evidence="14">
    <location>
        <begin position="330"/>
        <end position="355"/>
    </location>
</feature>
<dbReference type="InterPro" id="IPR050277">
    <property type="entry name" value="Sodium:Solute_Symporter"/>
</dbReference>
<evidence type="ECO:0000256" key="5">
    <source>
        <dbReference type="ARBA" id="ARBA00022692"/>
    </source>
</evidence>
<dbReference type="InterPro" id="IPR001734">
    <property type="entry name" value="Na/solute_symporter"/>
</dbReference>
<evidence type="ECO:0000256" key="4">
    <source>
        <dbReference type="ARBA" id="ARBA00022475"/>
    </source>
</evidence>
<comment type="catalytic activity">
    <reaction evidence="12">
        <text>L-proline(in) + Na(+)(in) = L-proline(out) + Na(+)(out)</text>
        <dbReference type="Rhea" id="RHEA:28967"/>
        <dbReference type="ChEBI" id="CHEBI:29101"/>
        <dbReference type="ChEBI" id="CHEBI:60039"/>
    </reaction>
</comment>
<evidence type="ECO:0000256" key="11">
    <source>
        <dbReference type="ARBA" id="ARBA00023201"/>
    </source>
</evidence>
<feature type="transmembrane region" description="Helical" evidence="14">
    <location>
        <begin position="465"/>
        <end position="482"/>
    </location>
</feature>
<dbReference type="InterPro" id="IPR038377">
    <property type="entry name" value="Na/Glc_symporter_sf"/>
</dbReference>
<evidence type="ECO:0000256" key="14">
    <source>
        <dbReference type="SAM" id="Phobius"/>
    </source>
</evidence>
<gene>
    <name evidence="15" type="ORF">PH603_16130</name>
</gene>
<feature type="transmembrane region" description="Helical" evidence="14">
    <location>
        <begin position="194"/>
        <end position="215"/>
    </location>
</feature>
<dbReference type="GO" id="GO:0005886">
    <property type="term" value="C:plasma membrane"/>
    <property type="evidence" value="ECO:0007669"/>
    <property type="project" value="UniProtKB-SubCell"/>
</dbReference>
<keyword evidence="7 14" id="KW-1133">Transmembrane helix</keyword>
<evidence type="ECO:0000256" key="10">
    <source>
        <dbReference type="ARBA" id="ARBA00023136"/>
    </source>
</evidence>
<keyword evidence="8" id="KW-0915">Sodium</keyword>
<dbReference type="Proteomes" id="UP001217500">
    <property type="component" value="Chromosome"/>
</dbReference>
<dbReference type="GO" id="GO:0015293">
    <property type="term" value="F:symporter activity"/>
    <property type="evidence" value="ECO:0007669"/>
    <property type="project" value="UniProtKB-KW"/>
</dbReference>
<evidence type="ECO:0000256" key="3">
    <source>
        <dbReference type="ARBA" id="ARBA00022448"/>
    </source>
</evidence>
<evidence type="ECO:0000256" key="6">
    <source>
        <dbReference type="ARBA" id="ARBA00022847"/>
    </source>
</evidence>
<dbReference type="GO" id="GO:0006814">
    <property type="term" value="P:sodium ion transport"/>
    <property type="evidence" value="ECO:0007669"/>
    <property type="project" value="UniProtKB-KW"/>
</dbReference>
<evidence type="ECO:0000256" key="9">
    <source>
        <dbReference type="ARBA" id="ARBA00023065"/>
    </source>
</evidence>
<dbReference type="AlphaFoldDB" id="A0AAE9XPW1"/>
<dbReference type="PANTHER" id="PTHR48086:SF3">
    <property type="entry name" value="SODIUM_PROLINE SYMPORTER"/>
    <property type="match status" value="1"/>
</dbReference>
<protein>
    <recommendedName>
        <fullName evidence="17">Sodium/proline symporter</fullName>
    </recommendedName>
</protein>
<keyword evidence="3" id="KW-0813">Transport</keyword>
<accession>A0AAE9XPW1</accession>
<name>A0AAE9XPW1_9PROT</name>
<comment type="subcellular location">
    <subcellularLocation>
        <location evidence="1">Cell membrane</location>
        <topology evidence="1">Multi-pass membrane protein</topology>
    </subcellularLocation>
</comment>
<feature type="transmembrane region" description="Helical" evidence="14">
    <location>
        <begin position="6"/>
        <end position="27"/>
    </location>
</feature>
<feature type="transmembrane region" description="Helical" evidence="14">
    <location>
        <begin position="160"/>
        <end position="182"/>
    </location>
</feature>
<dbReference type="Pfam" id="PF00474">
    <property type="entry name" value="SSF"/>
    <property type="match status" value="1"/>
</dbReference>
<evidence type="ECO:0000256" key="8">
    <source>
        <dbReference type="ARBA" id="ARBA00023053"/>
    </source>
</evidence>
<dbReference type="PANTHER" id="PTHR48086">
    <property type="entry name" value="SODIUM/PROLINE SYMPORTER-RELATED"/>
    <property type="match status" value="1"/>
</dbReference>